<evidence type="ECO:0000256" key="4">
    <source>
        <dbReference type="ARBA" id="ARBA00048462"/>
    </source>
</evidence>
<dbReference type="EMBL" id="BSDD01000001">
    <property type="protein sequence ID" value="GLH68508.1"/>
    <property type="molecule type" value="Genomic_DNA"/>
</dbReference>
<evidence type="ECO:0000313" key="6">
    <source>
        <dbReference type="EMBL" id="GLH68508.1"/>
    </source>
</evidence>
<comment type="catalytic activity">
    <reaction evidence="4">
        <text>holo-[ACP] + malonyl-CoA = malonyl-[ACP] + CoA</text>
        <dbReference type="Rhea" id="RHEA:41792"/>
        <dbReference type="Rhea" id="RHEA-COMP:9623"/>
        <dbReference type="Rhea" id="RHEA-COMP:9685"/>
        <dbReference type="ChEBI" id="CHEBI:57287"/>
        <dbReference type="ChEBI" id="CHEBI:57384"/>
        <dbReference type="ChEBI" id="CHEBI:64479"/>
        <dbReference type="ChEBI" id="CHEBI:78449"/>
        <dbReference type="EC" id="2.3.1.39"/>
    </reaction>
</comment>
<sequence>MSSEFQLLNPGGDPIYALPMDQPACTLLFPGQGTEAVGMAAGWEVHGPWREALDEAEARTGAPLRRLMAEGPLEALRAQRCAPYAVLAHSVGIYRTRRALGLPLPVAATGHSMGFYSALVAAEVVPLAAALDLITAVEDLSEAAFGSGAMGMAFLIGVPELDLREVLAGLPDLALSNRNGRAQFTVSGPVGALETLVAHFQPTALKAGLLPVRHPLHGPHMAPLLPALARRLAGVVPAAPAFPLISHFDGRLIREGAAAWDEGLASVALPVDWLQVVRRLRALGAPLAECGHGSQLSGLTRWADRDLFVASLQPAP</sequence>
<evidence type="ECO:0000256" key="3">
    <source>
        <dbReference type="ARBA" id="ARBA00023315"/>
    </source>
</evidence>
<dbReference type="InterPro" id="IPR016036">
    <property type="entry name" value="Malonyl_transacylase_ACP-bd"/>
</dbReference>
<protein>
    <recommendedName>
        <fullName evidence="1">[acyl-carrier-protein] S-malonyltransferase</fullName>
        <ecNumber evidence="1">2.3.1.39</ecNumber>
    </recommendedName>
</protein>
<dbReference type="InterPro" id="IPR014043">
    <property type="entry name" value="Acyl_transferase_dom"/>
</dbReference>
<evidence type="ECO:0000313" key="7">
    <source>
        <dbReference type="Proteomes" id="UP001165089"/>
    </source>
</evidence>
<reference evidence="6 7" key="1">
    <citation type="journal article" date="2023" name="Antonie Van Leeuwenhoek">
        <title>Mesoterricola silvestris gen. nov., sp. nov., Mesoterricola sediminis sp. nov., Geothrix oryzae sp. nov., Geothrix edaphica sp. nov., Geothrix rubra sp. nov., and Geothrix limicola sp. nov., six novel members of Acidobacteriota isolated from soils.</title>
        <authorList>
            <person name="Itoh H."/>
            <person name="Sugisawa Y."/>
            <person name="Mise K."/>
            <person name="Xu Z."/>
            <person name="Kuniyasu M."/>
            <person name="Ushijima N."/>
            <person name="Kawano K."/>
            <person name="Kobayashi E."/>
            <person name="Shiratori Y."/>
            <person name="Masuda Y."/>
            <person name="Senoo K."/>
        </authorList>
    </citation>
    <scope>NUCLEOTIDE SEQUENCE [LARGE SCALE GENOMIC DNA]</scope>
    <source>
        <strain evidence="6 7">Red803</strain>
    </source>
</reference>
<dbReference type="SMART" id="SM00827">
    <property type="entry name" value="PKS_AT"/>
    <property type="match status" value="1"/>
</dbReference>
<proteinExistence type="predicted"/>
<evidence type="ECO:0000259" key="5">
    <source>
        <dbReference type="SMART" id="SM00827"/>
    </source>
</evidence>
<keyword evidence="3" id="KW-0012">Acyltransferase</keyword>
<organism evidence="6 7">
    <name type="scientific">Geothrix rubra</name>
    <dbReference type="NCBI Taxonomy" id="2927977"/>
    <lineage>
        <taxon>Bacteria</taxon>
        <taxon>Pseudomonadati</taxon>
        <taxon>Acidobacteriota</taxon>
        <taxon>Holophagae</taxon>
        <taxon>Holophagales</taxon>
        <taxon>Holophagaceae</taxon>
        <taxon>Geothrix</taxon>
    </lineage>
</organism>
<gene>
    <name evidence="6" type="primary">fabD</name>
    <name evidence="6" type="ORF">GETHPA_00410</name>
</gene>
<keyword evidence="7" id="KW-1185">Reference proteome</keyword>
<dbReference type="InterPro" id="IPR016035">
    <property type="entry name" value="Acyl_Trfase/lysoPLipase"/>
</dbReference>
<name>A0ABQ5Q1Q0_9BACT</name>
<dbReference type="InterPro" id="IPR050858">
    <property type="entry name" value="Mal-CoA-ACP_Trans/PKS_FabD"/>
</dbReference>
<dbReference type="Gene3D" id="3.40.366.10">
    <property type="entry name" value="Malonyl-Coenzyme A Acyl Carrier Protein, domain 2"/>
    <property type="match status" value="1"/>
</dbReference>
<feature type="domain" description="Malonyl-CoA:ACP transacylase (MAT)" evidence="5">
    <location>
        <begin position="28"/>
        <end position="316"/>
    </location>
</feature>
<dbReference type="SUPFAM" id="SSF55048">
    <property type="entry name" value="Probable ACP-binding domain of malonyl-CoA ACP transacylase"/>
    <property type="match status" value="1"/>
</dbReference>
<evidence type="ECO:0000256" key="1">
    <source>
        <dbReference type="ARBA" id="ARBA00013258"/>
    </source>
</evidence>
<dbReference type="PANTHER" id="PTHR42681">
    <property type="entry name" value="MALONYL-COA-ACYL CARRIER PROTEIN TRANSACYLASE, MITOCHONDRIAL"/>
    <property type="match status" value="1"/>
</dbReference>
<keyword evidence="2" id="KW-0808">Transferase</keyword>
<comment type="caution">
    <text evidence="6">The sequence shown here is derived from an EMBL/GenBank/DDBJ whole genome shotgun (WGS) entry which is preliminary data.</text>
</comment>
<evidence type="ECO:0000256" key="2">
    <source>
        <dbReference type="ARBA" id="ARBA00022679"/>
    </source>
</evidence>
<dbReference type="InterPro" id="IPR001227">
    <property type="entry name" value="Ac_transferase_dom_sf"/>
</dbReference>
<dbReference type="SUPFAM" id="SSF52151">
    <property type="entry name" value="FabD/lysophospholipase-like"/>
    <property type="match status" value="1"/>
</dbReference>
<dbReference type="PANTHER" id="PTHR42681:SF1">
    <property type="entry name" value="MALONYL-COA-ACYL CARRIER PROTEIN TRANSACYLASE, MITOCHONDRIAL"/>
    <property type="match status" value="1"/>
</dbReference>
<dbReference type="Gene3D" id="3.30.70.250">
    <property type="entry name" value="Malonyl-CoA ACP transacylase, ACP-binding"/>
    <property type="match status" value="1"/>
</dbReference>
<dbReference type="EC" id="2.3.1.39" evidence="1"/>
<accession>A0ABQ5Q1Q0</accession>
<dbReference type="Pfam" id="PF00698">
    <property type="entry name" value="Acyl_transf_1"/>
    <property type="match status" value="1"/>
</dbReference>
<dbReference type="Proteomes" id="UP001165089">
    <property type="component" value="Unassembled WGS sequence"/>
</dbReference>